<feature type="binding site" evidence="9">
    <location>
        <begin position="10"/>
        <end position="17"/>
    </location>
    <ligand>
        <name>GTP</name>
        <dbReference type="ChEBI" id="CHEBI:37565"/>
        <label>1</label>
    </ligand>
</feature>
<accession>A0A3N1XT12</accession>
<protein>
    <recommendedName>
        <fullName evidence="2 9">GTPase Der</fullName>
    </recommendedName>
    <alternativeName>
        <fullName evidence="7 9">GTP-binding protein EngA</fullName>
    </alternativeName>
</protein>
<keyword evidence="5 9" id="KW-0547">Nucleotide-binding</keyword>
<feature type="domain" description="EngA-type G" evidence="12">
    <location>
        <begin position="4"/>
        <end position="169"/>
    </location>
</feature>
<dbReference type="GO" id="GO:0042254">
    <property type="term" value="P:ribosome biogenesis"/>
    <property type="evidence" value="ECO:0007669"/>
    <property type="project" value="UniProtKB-KW"/>
</dbReference>
<dbReference type="CDD" id="cd01894">
    <property type="entry name" value="EngA1"/>
    <property type="match status" value="1"/>
</dbReference>
<evidence type="ECO:0000256" key="8">
    <source>
        <dbReference type="ARBA" id="ARBA00053470"/>
    </source>
</evidence>
<dbReference type="GO" id="GO:0005525">
    <property type="term" value="F:GTP binding"/>
    <property type="evidence" value="ECO:0007669"/>
    <property type="project" value="UniProtKB-UniRule"/>
</dbReference>
<feature type="binding site" evidence="9">
    <location>
        <begin position="120"/>
        <end position="123"/>
    </location>
    <ligand>
        <name>GTP</name>
        <dbReference type="ChEBI" id="CHEBI:37565"/>
        <label>1</label>
    </ligand>
</feature>
<comment type="similarity">
    <text evidence="1 9 10 11">Belongs to the TRAFAC class TrmE-Era-EngA-EngB-Septin-like GTPase superfamily. EngA (Der) GTPase family.</text>
</comment>
<dbReference type="SMART" id="SM00382">
    <property type="entry name" value="AAA"/>
    <property type="match status" value="2"/>
</dbReference>
<keyword evidence="14" id="KW-1185">Reference proteome</keyword>
<dbReference type="FunFam" id="3.40.50.300:FF:000040">
    <property type="entry name" value="GTPase Der"/>
    <property type="match status" value="1"/>
</dbReference>
<dbReference type="NCBIfam" id="TIGR00231">
    <property type="entry name" value="small_GTP"/>
    <property type="match status" value="2"/>
</dbReference>
<dbReference type="AlphaFoldDB" id="A0A3N1XT12"/>
<dbReference type="PANTHER" id="PTHR43834">
    <property type="entry name" value="GTPASE DER"/>
    <property type="match status" value="1"/>
</dbReference>
<feature type="binding site" evidence="9">
    <location>
        <begin position="231"/>
        <end position="235"/>
    </location>
    <ligand>
        <name>GTP</name>
        <dbReference type="ChEBI" id="CHEBI:37565"/>
        <label>2</label>
    </ligand>
</feature>
<dbReference type="FunFam" id="3.40.50.300:FF:000057">
    <property type="entry name" value="GTPase Der"/>
    <property type="match status" value="1"/>
</dbReference>
<evidence type="ECO:0000256" key="1">
    <source>
        <dbReference type="ARBA" id="ARBA00008279"/>
    </source>
</evidence>
<dbReference type="InterPro" id="IPR027417">
    <property type="entry name" value="P-loop_NTPase"/>
</dbReference>
<evidence type="ECO:0000256" key="6">
    <source>
        <dbReference type="ARBA" id="ARBA00023134"/>
    </source>
</evidence>
<dbReference type="SUPFAM" id="SSF52540">
    <property type="entry name" value="P-loop containing nucleoside triphosphate hydrolases"/>
    <property type="match status" value="2"/>
</dbReference>
<proteinExistence type="inferred from homology"/>
<dbReference type="InterPro" id="IPR003593">
    <property type="entry name" value="AAA+_ATPase"/>
</dbReference>
<dbReference type="InterPro" id="IPR032859">
    <property type="entry name" value="KH_dom-like"/>
</dbReference>
<dbReference type="EMBL" id="RJVG01000003">
    <property type="protein sequence ID" value="ROR29388.1"/>
    <property type="molecule type" value="Genomic_DNA"/>
</dbReference>
<gene>
    <name evidence="9" type="primary">der</name>
    <name evidence="13" type="ORF">EDD66_103326</name>
</gene>
<dbReference type="Proteomes" id="UP000273083">
    <property type="component" value="Unassembled WGS sequence"/>
</dbReference>
<dbReference type="Pfam" id="PF14714">
    <property type="entry name" value="KH_dom-like"/>
    <property type="match status" value="1"/>
</dbReference>
<evidence type="ECO:0000256" key="10">
    <source>
        <dbReference type="PROSITE-ProRule" id="PRU01049"/>
    </source>
</evidence>
<dbReference type="GO" id="GO:0043022">
    <property type="term" value="F:ribosome binding"/>
    <property type="evidence" value="ECO:0007669"/>
    <property type="project" value="TreeGrafter"/>
</dbReference>
<evidence type="ECO:0000256" key="11">
    <source>
        <dbReference type="RuleBase" id="RU004481"/>
    </source>
</evidence>
<evidence type="ECO:0000256" key="5">
    <source>
        <dbReference type="ARBA" id="ARBA00022741"/>
    </source>
</evidence>
<feature type="binding site" evidence="9">
    <location>
        <begin position="57"/>
        <end position="61"/>
    </location>
    <ligand>
        <name>GTP</name>
        <dbReference type="ChEBI" id="CHEBI:37565"/>
        <label>1</label>
    </ligand>
</feature>
<dbReference type="Gene3D" id="3.40.50.300">
    <property type="entry name" value="P-loop containing nucleotide triphosphate hydrolases"/>
    <property type="match status" value="2"/>
</dbReference>
<dbReference type="Pfam" id="PF01926">
    <property type="entry name" value="MMR_HSR1"/>
    <property type="match status" value="2"/>
</dbReference>
<dbReference type="InterPro" id="IPR031166">
    <property type="entry name" value="G_ENGA"/>
</dbReference>
<dbReference type="HAMAP" id="MF_00195">
    <property type="entry name" value="GTPase_Der"/>
    <property type="match status" value="1"/>
</dbReference>
<dbReference type="PRINTS" id="PR00326">
    <property type="entry name" value="GTP1OBG"/>
</dbReference>
<dbReference type="PIRSF" id="PIRSF006485">
    <property type="entry name" value="GTP-binding_EngA"/>
    <property type="match status" value="1"/>
</dbReference>
<dbReference type="InterPro" id="IPR005225">
    <property type="entry name" value="Small_GTP-bd"/>
</dbReference>
<feature type="binding site" evidence="9">
    <location>
        <begin position="184"/>
        <end position="191"/>
    </location>
    <ligand>
        <name>GTP</name>
        <dbReference type="ChEBI" id="CHEBI:37565"/>
        <label>2</label>
    </ligand>
</feature>
<evidence type="ECO:0000256" key="2">
    <source>
        <dbReference type="ARBA" id="ARBA00020953"/>
    </source>
</evidence>
<evidence type="ECO:0000256" key="4">
    <source>
        <dbReference type="ARBA" id="ARBA00022737"/>
    </source>
</evidence>
<feature type="binding site" evidence="9">
    <location>
        <begin position="296"/>
        <end position="299"/>
    </location>
    <ligand>
        <name>GTP</name>
        <dbReference type="ChEBI" id="CHEBI:37565"/>
        <label>2</label>
    </ligand>
</feature>
<comment type="caution">
    <text evidence="13">The sequence shown here is derived from an EMBL/GenBank/DDBJ whole genome shotgun (WGS) entry which is preliminary data.</text>
</comment>
<name>A0A3N1XT12_9FIRM</name>
<dbReference type="InterPro" id="IPR016484">
    <property type="entry name" value="GTPase_Der"/>
</dbReference>
<keyword evidence="3 9" id="KW-0690">Ribosome biogenesis</keyword>
<organism evidence="13 14">
    <name type="scientific">Mobilisporobacter senegalensis</name>
    <dbReference type="NCBI Taxonomy" id="1329262"/>
    <lineage>
        <taxon>Bacteria</taxon>
        <taxon>Bacillati</taxon>
        <taxon>Bacillota</taxon>
        <taxon>Clostridia</taxon>
        <taxon>Lachnospirales</taxon>
        <taxon>Lachnospiraceae</taxon>
        <taxon>Mobilisporobacter</taxon>
    </lineage>
</organism>
<dbReference type="InterPro" id="IPR015946">
    <property type="entry name" value="KH_dom-like_a/b"/>
</dbReference>
<dbReference type="Gene3D" id="3.30.300.20">
    <property type="match status" value="1"/>
</dbReference>
<keyword evidence="4 11" id="KW-0677">Repeat</keyword>
<feature type="domain" description="EngA-type G" evidence="12">
    <location>
        <begin position="178"/>
        <end position="353"/>
    </location>
</feature>
<comment type="subunit">
    <text evidence="9">Associates with the 50S ribosomal subunit.</text>
</comment>
<evidence type="ECO:0000313" key="14">
    <source>
        <dbReference type="Proteomes" id="UP000273083"/>
    </source>
</evidence>
<dbReference type="FunFam" id="3.30.300.20:FF:000004">
    <property type="entry name" value="GTPase Der"/>
    <property type="match status" value="1"/>
</dbReference>
<evidence type="ECO:0000256" key="3">
    <source>
        <dbReference type="ARBA" id="ARBA00022517"/>
    </source>
</evidence>
<keyword evidence="6 9" id="KW-0342">GTP-binding</keyword>
<dbReference type="InterPro" id="IPR006073">
    <property type="entry name" value="GTP-bd"/>
</dbReference>
<sequence>MSKPIVAIVGRPNVGKSTLFNALAGEKISIVKDYPGVTRDRIYADVTWLDKQFTMIDTGGIEPESKDLMLSHMRQQAEIAIETADVIMFLVDVRQGLVDSDFKVADMLRKSGKPVVLVVNKVDNFDKLMPDVYEFYNLGIGDPIPISANSKLGIGDMLDEVIKHFNPEDLLEEEDERPRIAIVGKPNVGKSSIINKLIGENRVIVSDIAGTTRDAIDTVVNHNDKEYVFIDTAGLRRKSKIKEELERFSIIRTVTAVERADVVVMVIDASEGVTEQDAKIAGIAHERGKGIIIAVNKWDAIEKNDKTIYEYTNKVREILSFMTYAEIIFISALTGQRLPKLFDVIEMVIQNQTLRIQTGVLNEIMMEATAMQQPPSDKGKRLKLFYITQVAIKPPTFVIFVNDKALMHFSYTRYIENKIRDAFGFKGTSLRFLIRERKEKE</sequence>
<evidence type="ECO:0000313" key="13">
    <source>
        <dbReference type="EMBL" id="ROR29388.1"/>
    </source>
</evidence>
<dbReference type="OrthoDB" id="9805918at2"/>
<dbReference type="CDD" id="cd01895">
    <property type="entry name" value="EngA2"/>
    <property type="match status" value="1"/>
</dbReference>
<comment type="function">
    <text evidence="8 9 11">GTPase that plays an essential role in the late steps of ribosome biogenesis.</text>
</comment>
<dbReference type="NCBIfam" id="TIGR03594">
    <property type="entry name" value="GTPase_EngA"/>
    <property type="match status" value="1"/>
</dbReference>
<reference evidence="13 14" key="1">
    <citation type="submission" date="2018-11" db="EMBL/GenBank/DDBJ databases">
        <title>Genomic Encyclopedia of Type Strains, Phase IV (KMG-IV): sequencing the most valuable type-strain genomes for metagenomic binning, comparative biology and taxonomic classification.</title>
        <authorList>
            <person name="Goeker M."/>
        </authorList>
    </citation>
    <scope>NUCLEOTIDE SEQUENCE [LARGE SCALE GENOMIC DNA]</scope>
    <source>
        <strain evidence="13 14">DSM 26537</strain>
    </source>
</reference>
<dbReference type="RefSeq" id="WP_123608826.1">
    <property type="nucleotide sequence ID" value="NZ_RJVG01000003.1"/>
</dbReference>
<dbReference type="PROSITE" id="PS51712">
    <property type="entry name" value="G_ENGA"/>
    <property type="match status" value="2"/>
</dbReference>
<evidence type="ECO:0000259" key="12">
    <source>
        <dbReference type="PROSITE" id="PS51712"/>
    </source>
</evidence>
<evidence type="ECO:0000256" key="7">
    <source>
        <dbReference type="ARBA" id="ARBA00032345"/>
    </source>
</evidence>
<evidence type="ECO:0000256" key="9">
    <source>
        <dbReference type="HAMAP-Rule" id="MF_00195"/>
    </source>
</evidence>
<dbReference type="PANTHER" id="PTHR43834:SF6">
    <property type="entry name" value="GTPASE DER"/>
    <property type="match status" value="1"/>
</dbReference>